<dbReference type="InterPro" id="IPR003594">
    <property type="entry name" value="HATPase_dom"/>
</dbReference>
<dbReference type="SMART" id="SM00387">
    <property type="entry name" value="HATPase_c"/>
    <property type="match status" value="1"/>
</dbReference>
<dbReference type="InterPro" id="IPR005467">
    <property type="entry name" value="His_kinase_dom"/>
</dbReference>
<accession>A0A345I0X7</accession>
<evidence type="ECO:0000256" key="5">
    <source>
        <dbReference type="ARBA" id="ARBA00022679"/>
    </source>
</evidence>
<dbReference type="SMART" id="SM00388">
    <property type="entry name" value="HisKA"/>
    <property type="match status" value="1"/>
</dbReference>
<dbReference type="PANTHER" id="PTHR45436:SF5">
    <property type="entry name" value="SENSOR HISTIDINE KINASE TRCS"/>
    <property type="match status" value="1"/>
</dbReference>
<dbReference type="SUPFAM" id="SSF55874">
    <property type="entry name" value="ATPase domain of HSP90 chaperone/DNA topoisomerase II/histidine kinase"/>
    <property type="match status" value="1"/>
</dbReference>
<feature type="region of interest" description="Disordered" evidence="11">
    <location>
        <begin position="389"/>
        <end position="419"/>
    </location>
</feature>
<feature type="compositionally biased region" description="Gly residues" evidence="11">
    <location>
        <begin position="395"/>
        <end position="406"/>
    </location>
</feature>
<name>A0A345I0X7_9ACTN</name>
<dbReference type="InterPro" id="IPR036890">
    <property type="entry name" value="HATPase_C_sf"/>
</dbReference>
<dbReference type="SUPFAM" id="SSF47384">
    <property type="entry name" value="Homodimeric domain of signal transducing histidine kinase"/>
    <property type="match status" value="1"/>
</dbReference>
<sequence length="419" mass="44411">MRGCRGRLTRARPVASLAPGALVRSTTIRTRIALIYGGAFLVLGGCLLAVVNLLSRAATQSEANQIAGRVTPAQVVPSPSGTSVSGLITERQVEPVTAYELTDTVTNVASNEMLYWSLVALVVMAACAVAVGWWTAGRVLRPVHAMTATARRLSERNLHERIGASGPDDELKELGDTLDALLARLQKAFDSQRRFIANASHELRTPLATQRTAIQVGLDDSCTPDELARTKQTLLDNNRRSEQLIEGLLVLARSERGLEDQELVDLGEAVAEETARCRRDVSLMMSLSVQDAAVVRGNRLLLGQLVGNLLANAVRYNVTDGTGTVHVAVTGNVVVIRNTGPEVAAADIPALFEPFRRGEGRDRMGRGAGLGLSIVRSIAKAHGGTVTAVPNRSRGWGGSGGSGGGLAVTVTLPPARVEE</sequence>
<feature type="transmembrane region" description="Helical" evidence="12">
    <location>
        <begin position="33"/>
        <end position="54"/>
    </location>
</feature>
<dbReference type="SUPFAM" id="SSF158472">
    <property type="entry name" value="HAMP domain-like"/>
    <property type="match status" value="1"/>
</dbReference>
<dbReference type="InterPro" id="IPR003661">
    <property type="entry name" value="HisK_dim/P_dom"/>
</dbReference>
<organism evidence="15 16">
    <name type="scientific">Streptomyces paludis</name>
    <dbReference type="NCBI Taxonomy" id="2282738"/>
    <lineage>
        <taxon>Bacteria</taxon>
        <taxon>Bacillati</taxon>
        <taxon>Actinomycetota</taxon>
        <taxon>Actinomycetes</taxon>
        <taxon>Kitasatosporales</taxon>
        <taxon>Streptomycetaceae</taxon>
        <taxon>Streptomyces</taxon>
    </lineage>
</organism>
<dbReference type="CDD" id="cd00082">
    <property type="entry name" value="HisKA"/>
    <property type="match status" value="1"/>
</dbReference>
<dbReference type="Gene3D" id="3.30.565.10">
    <property type="entry name" value="Histidine kinase-like ATPase, C-terminal domain"/>
    <property type="match status" value="1"/>
</dbReference>
<evidence type="ECO:0000256" key="4">
    <source>
        <dbReference type="ARBA" id="ARBA00022553"/>
    </source>
</evidence>
<dbReference type="Gene3D" id="6.10.340.10">
    <property type="match status" value="1"/>
</dbReference>
<dbReference type="EMBL" id="CP031194">
    <property type="protein sequence ID" value="AXG82601.1"/>
    <property type="molecule type" value="Genomic_DNA"/>
</dbReference>
<evidence type="ECO:0000313" key="15">
    <source>
        <dbReference type="EMBL" id="AXG82601.1"/>
    </source>
</evidence>
<keyword evidence="10 12" id="KW-0472">Membrane</keyword>
<dbReference type="Proteomes" id="UP000253868">
    <property type="component" value="Chromosome"/>
</dbReference>
<evidence type="ECO:0000256" key="2">
    <source>
        <dbReference type="ARBA" id="ARBA00004236"/>
    </source>
</evidence>
<dbReference type="InterPro" id="IPR036097">
    <property type="entry name" value="HisK_dim/P_sf"/>
</dbReference>
<evidence type="ECO:0000256" key="9">
    <source>
        <dbReference type="ARBA" id="ARBA00023012"/>
    </source>
</evidence>
<dbReference type="CDD" id="cd06225">
    <property type="entry name" value="HAMP"/>
    <property type="match status" value="1"/>
</dbReference>
<keyword evidence="7" id="KW-0418">Kinase</keyword>
<dbReference type="GO" id="GO:0000155">
    <property type="term" value="F:phosphorelay sensor kinase activity"/>
    <property type="evidence" value="ECO:0007669"/>
    <property type="project" value="InterPro"/>
</dbReference>
<comment type="catalytic activity">
    <reaction evidence="1">
        <text>ATP + protein L-histidine = ADP + protein N-phospho-L-histidine.</text>
        <dbReference type="EC" id="2.7.13.3"/>
    </reaction>
</comment>
<dbReference type="PROSITE" id="PS50109">
    <property type="entry name" value="HIS_KIN"/>
    <property type="match status" value="1"/>
</dbReference>
<dbReference type="InterPro" id="IPR003660">
    <property type="entry name" value="HAMP_dom"/>
</dbReference>
<dbReference type="Pfam" id="PF00672">
    <property type="entry name" value="HAMP"/>
    <property type="match status" value="1"/>
</dbReference>
<dbReference type="KEGG" id="spad:DVK44_14835"/>
<feature type="domain" description="Histidine kinase" evidence="13">
    <location>
        <begin position="198"/>
        <end position="416"/>
    </location>
</feature>
<dbReference type="CDD" id="cd00075">
    <property type="entry name" value="HATPase"/>
    <property type="match status" value="1"/>
</dbReference>
<feature type="domain" description="HAMP" evidence="14">
    <location>
        <begin position="137"/>
        <end position="190"/>
    </location>
</feature>
<dbReference type="Gene3D" id="1.10.287.130">
    <property type="match status" value="1"/>
</dbReference>
<evidence type="ECO:0000313" key="16">
    <source>
        <dbReference type="Proteomes" id="UP000253868"/>
    </source>
</evidence>
<feature type="transmembrane region" description="Helical" evidence="12">
    <location>
        <begin position="113"/>
        <end position="136"/>
    </location>
</feature>
<dbReference type="Pfam" id="PF02518">
    <property type="entry name" value="HATPase_c"/>
    <property type="match status" value="1"/>
</dbReference>
<keyword evidence="6 12" id="KW-0812">Transmembrane</keyword>
<dbReference type="EC" id="2.7.13.3" evidence="3"/>
<dbReference type="SMART" id="SM00304">
    <property type="entry name" value="HAMP"/>
    <property type="match status" value="1"/>
</dbReference>
<reference evidence="16" key="1">
    <citation type="submission" date="2018-07" db="EMBL/GenBank/DDBJ databases">
        <authorList>
            <person name="Zhao J."/>
        </authorList>
    </citation>
    <scope>NUCLEOTIDE SEQUENCE [LARGE SCALE GENOMIC DNA]</scope>
    <source>
        <strain evidence="16">GSSD-12</strain>
    </source>
</reference>
<keyword evidence="5" id="KW-0808">Transferase</keyword>
<dbReference type="OrthoDB" id="9786919at2"/>
<evidence type="ECO:0000259" key="14">
    <source>
        <dbReference type="PROSITE" id="PS50885"/>
    </source>
</evidence>
<evidence type="ECO:0000256" key="7">
    <source>
        <dbReference type="ARBA" id="ARBA00022777"/>
    </source>
</evidence>
<evidence type="ECO:0000256" key="8">
    <source>
        <dbReference type="ARBA" id="ARBA00022989"/>
    </source>
</evidence>
<evidence type="ECO:0000259" key="13">
    <source>
        <dbReference type="PROSITE" id="PS50109"/>
    </source>
</evidence>
<evidence type="ECO:0000256" key="3">
    <source>
        <dbReference type="ARBA" id="ARBA00012438"/>
    </source>
</evidence>
<dbReference type="Pfam" id="PF00512">
    <property type="entry name" value="HisKA"/>
    <property type="match status" value="1"/>
</dbReference>
<dbReference type="GO" id="GO:0005886">
    <property type="term" value="C:plasma membrane"/>
    <property type="evidence" value="ECO:0007669"/>
    <property type="project" value="UniProtKB-SubCell"/>
</dbReference>
<keyword evidence="8 12" id="KW-1133">Transmembrane helix</keyword>
<evidence type="ECO:0000256" key="12">
    <source>
        <dbReference type="SAM" id="Phobius"/>
    </source>
</evidence>
<comment type="subcellular location">
    <subcellularLocation>
        <location evidence="2">Cell membrane</location>
    </subcellularLocation>
</comment>
<protein>
    <recommendedName>
        <fullName evidence="3">histidine kinase</fullName>
        <ecNumber evidence="3">2.7.13.3</ecNumber>
    </recommendedName>
</protein>
<dbReference type="InterPro" id="IPR004358">
    <property type="entry name" value="Sig_transdc_His_kin-like_C"/>
</dbReference>
<keyword evidence="9" id="KW-0902">Two-component regulatory system</keyword>
<dbReference type="PANTHER" id="PTHR45436">
    <property type="entry name" value="SENSOR HISTIDINE KINASE YKOH"/>
    <property type="match status" value="1"/>
</dbReference>
<evidence type="ECO:0000256" key="11">
    <source>
        <dbReference type="SAM" id="MobiDB-lite"/>
    </source>
</evidence>
<evidence type="ECO:0000256" key="1">
    <source>
        <dbReference type="ARBA" id="ARBA00000085"/>
    </source>
</evidence>
<dbReference type="AlphaFoldDB" id="A0A345I0X7"/>
<dbReference type="InterPro" id="IPR050428">
    <property type="entry name" value="TCS_sensor_his_kinase"/>
</dbReference>
<proteinExistence type="predicted"/>
<keyword evidence="16" id="KW-1185">Reference proteome</keyword>
<dbReference type="PROSITE" id="PS50885">
    <property type="entry name" value="HAMP"/>
    <property type="match status" value="1"/>
</dbReference>
<dbReference type="PRINTS" id="PR00344">
    <property type="entry name" value="BCTRLSENSOR"/>
</dbReference>
<keyword evidence="4" id="KW-0597">Phosphoprotein</keyword>
<evidence type="ECO:0000256" key="6">
    <source>
        <dbReference type="ARBA" id="ARBA00022692"/>
    </source>
</evidence>
<gene>
    <name evidence="15" type="ORF">DVK44_14835</name>
</gene>
<evidence type="ECO:0000256" key="10">
    <source>
        <dbReference type="ARBA" id="ARBA00023136"/>
    </source>
</evidence>